<name>A0A318RF14_WILLI</name>
<dbReference type="InterPro" id="IPR009057">
    <property type="entry name" value="Homeodomain-like_sf"/>
</dbReference>
<keyword evidence="7" id="KW-1185">Reference proteome</keyword>
<evidence type="ECO:0000256" key="3">
    <source>
        <dbReference type="ARBA" id="ARBA00023163"/>
    </source>
</evidence>
<dbReference type="SUPFAM" id="SSF46689">
    <property type="entry name" value="Homeodomain-like"/>
    <property type="match status" value="1"/>
</dbReference>
<dbReference type="PANTHER" id="PTHR30055:SF234">
    <property type="entry name" value="HTH-TYPE TRANSCRIPTIONAL REGULATOR BETI"/>
    <property type="match status" value="1"/>
</dbReference>
<sequence>MKSATTEKVLRRDAAENRQRLLDAAAAVFSERGLEVGVDEIARRAGVGTGTLYRRFPTKEALISELVRQVFSDFVAAAHAAQTAPRGEGLEQLMYGVGTVQATNRGCLSRVWNDDETAAHKREFRTILGELLDKAKSHGRIRSDVGLTDIDVVFWAMRGVVETTRGITESGWRRALAIMIAGLRPGAEHLDATPVTEDEFDQVVARFQPPARNDPDSQSGGVS</sequence>
<dbReference type="EMBL" id="QJSP01000011">
    <property type="protein sequence ID" value="PYE15008.1"/>
    <property type="molecule type" value="Genomic_DNA"/>
</dbReference>
<dbReference type="Gene3D" id="1.10.357.10">
    <property type="entry name" value="Tetracycline Repressor, domain 2"/>
    <property type="match status" value="1"/>
</dbReference>
<organism evidence="6 7">
    <name type="scientific">Williamsia limnetica</name>
    <dbReference type="NCBI Taxonomy" id="882452"/>
    <lineage>
        <taxon>Bacteria</taxon>
        <taxon>Bacillati</taxon>
        <taxon>Actinomycetota</taxon>
        <taxon>Actinomycetes</taxon>
        <taxon>Mycobacteriales</taxon>
        <taxon>Nocardiaceae</taxon>
        <taxon>Williamsia</taxon>
    </lineage>
</organism>
<dbReference type="AlphaFoldDB" id="A0A318RF14"/>
<dbReference type="PANTHER" id="PTHR30055">
    <property type="entry name" value="HTH-TYPE TRANSCRIPTIONAL REGULATOR RUTR"/>
    <property type="match status" value="1"/>
</dbReference>
<evidence type="ECO:0000256" key="4">
    <source>
        <dbReference type="PROSITE-ProRule" id="PRU00335"/>
    </source>
</evidence>
<feature type="DNA-binding region" description="H-T-H motif" evidence="4">
    <location>
        <begin position="37"/>
        <end position="56"/>
    </location>
</feature>
<keyword evidence="3" id="KW-0804">Transcription</keyword>
<evidence type="ECO:0000259" key="5">
    <source>
        <dbReference type="PROSITE" id="PS50977"/>
    </source>
</evidence>
<proteinExistence type="predicted"/>
<gene>
    <name evidence="6" type="ORF">DFR67_11183</name>
</gene>
<dbReference type="InterPro" id="IPR050109">
    <property type="entry name" value="HTH-type_TetR-like_transc_reg"/>
</dbReference>
<evidence type="ECO:0000256" key="1">
    <source>
        <dbReference type="ARBA" id="ARBA00023015"/>
    </source>
</evidence>
<dbReference type="SUPFAM" id="SSF48498">
    <property type="entry name" value="Tetracyclin repressor-like, C-terminal domain"/>
    <property type="match status" value="1"/>
</dbReference>
<dbReference type="InterPro" id="IPR001647">
    <property type="entry name" value="HTH_TetR"/>
</dbReference>
<dbReference type="OrthoDB" id="9795011at2"/>
<dbReference type="PRINTS" id="PR00455">
    <property type="entry name" value="HTHTETR"/>
</dbReference>
<dbReference type="PROSITE" id="PS50977">
    <property type="entry name" value="HTH_TETR_2"/>
    <property type="match status" value="1"/>
</dbReference>
<reference evidence="6 7" key="1">
    <citation type="submission" date="2018-06" db="EMBL/GenBank/DDBJ databases">
        <title>Genomic Encyclopedia of Type Strains, Phase IV (KMG-IV): sequencing the most valuable type-strain genomes for metagenomic binning, comparative biology and taxonomic classification.</title>
        <authorList>
            <person name="Goeker M."/>
        </authorList>
    </citation>
    <scope>NUCLEOTIDE SEQUENCE [LARGE SCALE GENOMIC DNA]</scope>
    <source>
        <strain evidence="6 7">DSM 45521</strain>
    </source>
</reference>
<dbReference type="InterPro" id="IPR049445">
    <property type="entry name" value="TetR_SbtR-like_C"/>
</dbReference>
<accession>A0A318RF14</accession>
<comment type="caution">
    <text evidence="6">The sequence shown here is derived from an EMBL/GenBank/DDBJ whole genome shotgun (WGS) entry which is preliminary data.</text>
</comment>
<evidence type="ECO:0000256" key="2">
    <source>
        <dbReference type="ARBA" id="ARBA00023125"/>
    </source>
</evidence>
<protein>
    <submittedName>
        <fullName evidence="6">TetR family transcriptional regulator</fullName>
    </submittedName>
</protein>
<dbReference type="GO" id="GO:0003700">
    <property type="term" value="F:DNA-binding transcription factor activity"/>
    <property type="evidence" value="ECO:0007669"/>
    <property type="project" value="TreeGrafter"/>
</dbReference>
<evidence type="ECO:0000313" key="7">
    <source>
        <dbReference type="Proteomes" id="UP000247591"/>
    </source>
</evidence>
<dbReference type="Proteomes" id="UP000247591">
    <property type="component" value="Unassembled WGS sequence"/>
</dbReference>
<dbReference type="GO" id="GO:0000976">
    <property type="term" value="F:transcription cis-regulatory region binding"/>
    <property type="evidence" value="ECO:0007669"/>
    <property type="project" value="TreeGrafter"/>
</dbReference>
<keyword evidence="2 4" id="KW-0238">DNA-binding</keyword>
<evidence type="ECO:0000313" key="6">
    <source>
        <dbReference type="EMBL" id="PYE15008.1"/>
    </source>
</evidence>
<dbReference type="InterPro" id="IPR036271">
    <property type="entry name" value="Tet_transcr_reg_TetR-rel_C_sf"/>
</dbReference>
<keyword evidence="1" id="KW-0805">Transcription regulation</keyword>
<dbReference type="RefSeq" id="WP_110471024.1">
    <property type="nucleotide sequence ID" value="NZ_QJSP01000011.1"/>
</dbReference>
<feature type="domain" description="HTH tetR-type" evidence="5">
    <location>
        <begin position="15"/>
        <end position="74"/>
    </location>
</feature>
<dbReference type="Pfam" id="PF21597">
    <property type="entry name" value="TetR_C_43"/>
    <property type="match status" value="1"/>
</dbReference>
<dbReference type="Pfam" id="PF00440">
    <property type="entry name" value="TetR_N"/>
    <property type="match status" value="1"/>
</dbReference>